<evidence type="ECO:0000256" key="2">
    <source>
        <dbReference type="ARBA" id="ARBA00004191"/>
    </source>
</evidence>
<name>A0AAP0GRU5_9ASTR</name>
<comment type="similarity">
    <text evidence="3 6">Belongs to the pectinacetylesterase family.</text>
</comment>
<proteinExistence type="inferred from homology"/>
<dbReference type="EMBL" id="JBCNJP010000019">
    <property type="protein sequence ID" value="KAK9060883.1"/>
    <property type="molecule type" value="Genomic_DNA"/>
</dbReference>
<dbReference type="EC" id="3.1.1.-" evidence="6"/>
<protein>
    <recommendedName>
        <fullName evidence="6">Pectin acetylesterase</fullName>
        <ecNumber evidence="6">3.1.1.-</ecNumber>
    </recommendedName>
</protein>
<evidence type="ECO:0000256" key="5">
    <source>
        <dbReference type="ARBA" id="ARBA00023316"/>
    </source>
</evidence>
<organism evidence="8 9">
    <name type="scientific">Deinandra increscens subsp. villosa</name>
    <dbReference type="NCBI Taxonomy" id="3103831"/>
    <lineage>
        <taxon>Eukaryota</taxon>
        <taxon>Viridiplantae</taxon>
        <taxon>Streptophyta</taxon>
        <taxon>Embryophyta</taxon>
        <taxon>Tracheophyta</taxon>
        <taxon>Spermatophyta</taxon>
        <taxon>Magnoliopsida</taxon>
        <taxon>eudicotyledons</taxon>
        <taxon>Gunneridae</taxon>
        <taxon>Pentapetalae</taxon>
        <taxon>asterids</taxon>
        <taxon>campanulids</taxon>
        <taxon>Asterales</taxon>
        <taxon>Asteraceae</taxon>
        <taxon>Asteroideae</taxon>
        <taxon>Heliantheae alliance</taxon>
        <taxon>Madieae</taxon>
        <taxon>Madiinae</taxon>
        <taxon>Deinandra</taxon>
    </lineage>
</organism>
<dbReference type="PANTHER" id="PTHR21562">
    <property type="entry name" value="NOTUM-RELATED"/>
    <property type="match status" value="1"/>
</dbReference>
<comment type="subcellular location">
    <subcellularLocation>
        <location evidence="2 6">Secreted</location>
        <location evidence="2 6">Cell wall</location>
    </subcellularLocation>
</comment>
<dbReference type="GO" id="GO:0016787">
    <property type="term" value="F:hydrolase activity"/>
    <property type="evidence" value="ECO:0007669"/>
    <property type="project" value="UniProtKB-KW"/>
</dbReference>
<evidence type="ECO:0000256" key="7">
    <source>
        <dbReference type="SAM" id="Phobius"/>
    </source>
</evidence>
<dbReference type="PANTHER" id="PTHR21562:SF69">
    <property type="entry name" value="PECTIN ACETYLESTERASE 9"/>
    <property type="match status" value="1"/>
</dbReference>
<keyword evidence="5 6" id="KW-0961">Cell wall biogenesis/degradation</keyword>
<dbReference type="Pfam" id="PF03283">
    <property type="entry name" value="PAE"/>
    <property type="match status" value="1"/>
</dbReference>
<keyword evidence="9" id="KW-1185">Reference proteome</keyword>
<dbReference type="Proteomes" id="UP001408789">
    <property type="component" value="Unassembled WGS sequence"/>
</dbReference>
<accession>A0AAP0GRU5</accession>
<reference evidence="8 9" key="1">
    <citation type="submission" date="2024-04" db="EMBL/GenBank/DDBJ databases">
        <title>The reference genome of an endangered Asteraceae, Deinandra increscens subsp. villosa, native to the Central Coast of California.</title>
        <authorList>
            <person name="Guilliams M."/>
            <person name="Hasenstab-Lehman K."/>
            <person name="Meyer R."/>
            <person name="Mcevoy S."/>
        </authorList>
    </citation>
    <scope>NUCLEOTIDE SEQUENCE [LARGE SCALE GENOMIC DNA]</scope>
    <source>
        <tissue evidence="8">Leaf</tissue>
    </source>
</reference>
<keyword evidence="6" id="KW-0964">Secreted</keyword>
<gene>
    <name evidence="8" type="ORF">SSX86_018063</name>
</gene>
<feature type="transmembrane region" description="Helical" evidence="7">
    <location>
        <begin position="108"/>
        <end position="127"/>
    </location>
</feature>
<keyword evidence="7" id="KW-1133">Transmembrane helix</keyword>
<evidence type="ECO:0000313" key="9">
    <source>
        <dbReference type="Proteomes" id="UP001408789"/>
    </source>
</evidence>
<comment type="caution">
    <text evidence="8">The sequence shown here is derived from an EMBL/GenBank/DDBJ whole genome shotgun (WGS) entry which is preliminary data.</text>
</comment>
<comment type="function">
    <text evidence="1 6">Hydrolyzes acetyl esters in homogalacturonan regions of pectin. In type I primary cell wall, galacturonic acid residues of pectin can be acetylated at the O-2 and O-3 positions. Decreasing the degree of acetylation of pectin gels in vitro alters their physical properties.</text>
</comment>
<evidence type="ECO:0000256" key="4">
    <source>
        <dbReference type="ARBA" id="ARBA00022512"/>
    </source>
</evidence>
<keyword evidence="7" id="KW-0472">Membrane</keyword>
<keyword evidence="7" id="KW-0812">Transmembrane</keyword>
<evidence type="ECO:0000256" key="3">
    <source>
        <dbReference type="ARBA" id="ARBA00005784"/>
    </source>
</evidence>
<evidence type="ECO:0000256" key="1">
    <source>
        <dbReference type="ARBA" id="ARBA00003534"/>
    </source>
</evidence>
<evidence type="ECO:0000256" key="6">
    <source>
        <dbReference type="RuleBase" id="RU363114"/>
    </source>
</evidence>
<dbReference type="AlphaFoldDB" id="A0AAP0GRU5"/>
<evidence type="ECO:0000313" key="8">
    <source>
        <dbReference type="EMBL" id="KAK9060883.1"/>
    </source>
</evidence>
<keyword evidence="4 6" id="KW-0134">Cell wall</keyword>
<dbReference type="GO" id="GO:0071555">
    <property type="term" value="P:cell wall organization"/>
    <property type="evidence" value="ECO:0007669"/>
    <property type="project" value="UniProtKB-KW"/>
</dbReference>
<sequence>MDYELGSTWEAQAYNFFKLIWAVTIGRDSNFDFPSTNQHTCWAMGPGPPHQPAHLPVGLAYYYLVDVVFPTPAHIQVRNASSSIRLSGKPKVILILFLLFHQKRVMEVVVTILFVVTAILTGAGMSASDDRLLVNMTIVRSAGALGAYCLDGSLPAYHIHLGFGAGASNWILQFEGGGWCNDIETCAERAQTRRGSTRLMNKLESFSGILSNNASRNPDFYNWNRVKIRYCDGGSFAGDAKFDNGSLVLFFRGQKIWQAIIEDLLPKGLGLAKKALLSGCSAGGLASYLHCNNFSNYLPETTAVKCLGDAGFFLDSPDINMLHTQRTFFQHLVTLQGIEKNLDENCTNSISDPKQCIFPQYLLKYITPPLFILNSAYDVYQFHHILVPPSADPRGHWNRCKLNPKACRPDQISLLHAFRVEMLTAVRSFLFNSSRGGIFINSCFAHCQSESQDTWFAPDSPQLLNETIAESVGDWYFSRKVSKKVDCPYPCDTTCHNLIGAV</sequence>
<keyword evidence="6" id="KW-0378">Hydrolase</keyword>
<dbReference type="InterPro" id="IPR004963">
    <property type="entry name" value="PAE/NOTUM"/>
</dbReference>